<dbReference type="SMART" id="SM00547">
    <property type="entry name" value="ZnF_RBZ"/>
    <property type="match status" value="3"/>
</dbReference>
<feature type="region of interest" description="Disordered" evidence="5">
    <location>
        <begin position="405"/>
        <end position="427"/>
    </location>
</feature>
<sequence>MLRLFRTSHGHLFQTPQIKFKNPNFLIPISHLLGTLLLDSKQGFVLNDAEEIPSTKPLEQRDEFARVNVQQFDQSNSMKKCKIQISHPWPEWVELMEQLCKNGYFEGIGNPYLKGELDVKDANRIRTACLNFARDRFDLMRYFSRKDIQLIVGSGCLVIDRKVINSGKRLRAHMGIDEGNVCSSCILRGKCDRAYVMARDGEDGRTVDVMRILLTYGLDPVTHVVENKPCLNNFVKESVRRLLKVMVDHSMKELNSDPPTATITKWDPSMQESSVHQVQGHISVSMKQGDWICSKCKFNNFAQKTKCLHCDGLFPERLRKLGEDQNHLALKKGDWICYKCKFLNFSKNTRCFQCNDKPPKRQLNHGEWECDSCNYINFRRNIVCIKCDHRRPRVSYSGGTYAQPQHWGYHHPQPFDGHERPRRDKRS</sequence>
<dbReference type="SUPFAM" id="SSF90209">
    <property type="entry name" value="Ran binding protein zinc finger-like"/>
    <property type="match status" value="3"/>
</dbReference>
<dbReference type="InterPro" id="IPR001876">
    <property type="entry name" value="Znf_RanBP2"/>
</dbReference>
<reference evidence="7 8" key="1">
    <citation type="journal article" date="2018" name="Proc. Natl. Acad. Sci. U.S.A.">
        <title>Draft genome sequence of Camellia sinensis var. sinensis provides insights into the evolution of the tea genome and tea quality.</title>
        <authorList>
            <person name="Wei C."/>
            <person name="Yang H."/>
            <person name="Wang S."/>
            <person name="Zhao J."/>
            <person name="Liu C."/>
            <person name="Gao L."/>
            <person name="Xia E."/>
            <person name="Lu Y."/>
            <person name="Tai Y."/>
            <person name="She G."/>
            <person name="Sun J."/>
            <person name="Cao H."/>
            <person name="Tong W."/>
            <person name="Gao Q."/>
            <person name="Li Y."/>
            <person name="Deng W."/>
            <person name="Jiang X."/>
            <person name="Wang W."/>
            <person name="Chen Q."/>
            <person name="Zhang S."/>
            <person name="Li H."/>
            <person name="Wu J."/>
            <person name="Wang P."/>
            <person name="Li P."/>
            <person name="Shi C."/>
            <person name="Zheng F."/>
            <person name="Jian J."/>
            <person name="Huang B."/>
            <person name="Shan D."/>
            <person name="Shi M."/>
            <person name="Fang C."/>
            <person name="Yue Y."/>
            <person name="Li F."/>
            <person name="Li D."/>
            <person name="Wei S."/>
            <person name="Han B."/>
            <person name="Jiang C."/>
            <person name="Yin Y."/>
            <person name="Xia T."/>
            <person name="Zhang Z."/>
            <person name="Bennetzen J.L."/>
            <person name="Zhao S."/>
            <person name="Wan X."/>
        </authorList>
    </citation>
    <scope>NUCLEOTIDE SEQUENCE [LARGE SCALE GENOMIC DNA]</scope>
    <source>
        <strain evidence="8">cv. Shuchazao</strain>
        <tissue evidence="7">Leaf</tissue>
    </source>
</reference>
<proteinExistence type="predicted"/>
<dbReference type="Pfam" id="PF00641">
    <property type="entry name" value="Zn_ribbon_RanBP"/>
    <property type="match status" value="3"/>
</dbReference>
<keyword evidence="3" id="KW-0862">Zinc</keyword>
<gene>
    <name evidence="7" type="ORF">TEA_028951</name>
</gene>
<keyword evidence="8" id="KW-1185">Reference proteome</keyword>
<evidence type="ECO:0000256" key="5">
    <source>
        <dbReference type="SAM" id="MobiDB-lite"/>
    </source>
</evidence>
<evidence type="ECO:0000256" key="1">
    <source>
        <dbReference type="ARBA" id="ARBA00022723"/>
    </source>
</evidence>
<dbReference type="PANTHER" id="PTHR23111">
    <property type="entry name" value="ZINC FINGER PROTEIN"/>
    <property type="match status" value="1"/>
</dbReference>
<evidence type="ECO:0000313" key="7">
    <source>
        <dbReference type="EMBL" id="THG11741.1"/>
    </source>
</evidence>
<feature type="domain" description="RanBP2-type" evidence="6">
    <location>
        <begin position="364"/>
        <end position="393"/>
    </location>
</feature>
<dbReference type="PANTHER" id="PTHR23111:SF23">
    <property type="entry name" value="RAN BP2_NZF ZINC FINGER-LIKE SUPERFAMILY PROTEIN"/>
    <property type="match status" value="1"/>
</dbReference>
<feature type="compositionally biased region" description="Basic and acidic residues" evidence="5">
    <location>
        <begin position="416"/>
        <end position="427"/>
    </location>
</feature>
<feature type="domain" description="RanBP2-type" evidence="6">
    <location>
        <begin position="331"/>
        <end position="360"/>
    </location>
</feature>
<dbReference type="GO" id="GO:0003729">
    <property type="term" value="F:mRNA binding"/>
    <property type="evidence" value="ECO:0007669"/>
    <property type="project" value="TreeGrafter"/>
</dbReference>
<keyword evidence="1" id="KW-0479">Metal-binding</keyword>
<dbReference type="InterPro" id="IPR036443">
    <property type="entry name" value="Znf_RanBP2_sf"/>
</dbReference>
<dbReference type="Proteomes" id="UP000306102">
    <property type="component" value="Unassembled WGS sequence"/>
</dbReference>
<evidence type="ECO:0000259" key="6">
    <source>
        <dbReference type="PROSITE" id="PS50199"/>
    </source>
</evidence>
<comment type="caution">
    <text evidence="7">The sequence shown here is derived from an EMBL/GenBank/DDBJ whole genome shotgun (WGS) entry which is preliminary data.</text>
</comment>
<evidence type="ECO:0000256" key="4">
    <source>
        <dbReference type="PROSITE-ProRule" id="PRU00322"/>
    </source>
</evidence>
<feature type="domain" description="RanBP2-type" evidence="6">
    <location>
        <begin position="287"/>
        <end position="316"/>
    </location>
</feature>
<accession>A0A4S4E6T7</accession>
<evidence type="ECO:0000256" key="3">
    <source>
        <dbReference type="ARBA" id="ARBA00022833"/>
    </source>
</evidence>
<evidence type="ECO:0000313" key="8">
    <source>
        <dbReference type="Proteomes" id="UP000306102"/>
    </source>
</evidence>
<dbReference type="GO" id="GO:0008270">
    <property type="term" value="F:zinc ion binding"/>
    <property type="evidence" value="ECO:0007669"/>
    <property type="project" value="UniProtKB-KW"/>
</dbReference>
<dbReference type="PROSITE" id="PS01358">
    <property type="entry name" value="ZF_RANBP2_1"/>
    <property type="match status" value="2"/>
</dbReference>
<dbReference type="AlphaFoldDB" id="A0A4S4E6T7"/>
<organism evidence="7 8">
    <name type="scientific">Camellia sinensis var. sinensis</name>
    <name type="common">China tea</name>
    <dbReference type="NCBI Taxonomy" id="542762"/>
    <lineage>
        <taxon>Eukaryota</taxon>
        <taxon>Viridiplantae</taxon>
        <taxon>Streptophyta</taxon>
        <taxon>Embryophyta</taxon>
        <taxon>Tracheophyta</taxon>
        <taxon>Spermatophyta</taxon>
        <taxon>Magnoliopsida</taxon>
        <taxon>eudicotyledons</taxon>
        <taxon>Gunneridae</taxon>
        <taxon>Pentapetalae</taxon>
        <taxon>asterids</taxon>
        <taxon>Ericales</taxon>
        <taxon>Theaceae</taxon>
        <taxon>Camellia</taxon>
    </lineage>
</organism>
<evidence type="ECO:0000256" key="2">
    <source>
        <dbReference type="ARBA" id="ARBA00022771"/>
    </source>
</evidence>
<dbReference type="EMBL" id="SDRB02007064">
    <property type="protein sequence ID" value="THG11741.1"/>
    <property type="molecule type" value="Genomic_DNA"/>
</dbReference>
<protein>
    <recommendedName>
        <fullName evidence="6">RanBP2-type domain-containing protein</fullName>
    </recommendedName>
</protein>
<name>A0A4S4E6T7_CAMSN</name>
<dbReference type="Gene3D" id="4.10.1060.10">
    <property type="entry name" value="Zinc finger, RanBP2-type"/>
    <property type="match status" value="3"/>
</dbReference>
<dbReference type="PROSITE" id="PS50199">
    <property type="entry name" value="ZF_RANBP2_2"/>
    <property type="match status" value="3"/>
</dbReference>
<keyword evidence="2 4" id="KW-0863">Zinc-finger</keyword>
<dbReference type="GO" id="GO:0005737">
    <property type="term" value="C:cytoplasm"/>
    <property type="evidence" value="ECO:0007669"/>
    <property type="project" value="TreeGrafter"/>
</dbReference>
<dbReference type="STRING" id="542762.A0A4S4E6T7"/>